<organism evidence="1 2">
    <name type="scientific">Vaccinium darrowii</name>
    <dbReference type="NCBI Taxonomy" id="229202"/>
    <lineage>
        <taxon>Eukaryota</taxon>
        <taxon>Viridiplantae</taxon>
        <taxon>Streptophyta</taxon>
        <taxon>Embryophyta</taxon>
        <taxon>Tracheophyta</taxon>
        <taxon>Spermatophyta</taxon>
        <taxon>Magnoliopsida</taxon>
        <taxon>eudicotyledons</taxon>
        <taxon>Gunneridae</taxon>
        <taxon>Pentapetalae</taxon>
        <taxon>asterids</taxon>
        <taxon>Ericales</taxon>
        <taxon>Ericaceae</taxon>
        <taxon>Vaccinioideae</taxon>
        <taxon>Vaccinieae</taxon>
        <taxon>Vaccinium</taxon>
    </lineage>
</organism>
<dbReference type="Proteomes" id="UP000828048">
    <property type="component" value="Chromosome 12"/>
</dbReference>
<reference evidence="1 2" key="1">
    <citation type="journal article" date="2021" name="Hortic Res">
        <title>High-quality reference genome and annotation aids understanding of berry development for evergreen blueberry (Vaccinium darrowii).</title>
        <authorList>
            <person name="Yu J."/>
            <person name="Hulse-Kemp A.M."/>
            <person name="Babiker E."/>
            <person name="Staton M."/>
        </authorList>
    </citation>
    <scope>NUCLEOTIDE SEQUENCE [LARGE SCALE GENOMIC DNA]</scope>
    <source>
        <strain evidence="2">cv. NJ 8807/NJ 8810</strain>
        <tissue evidence="1">Young leaf</tissue>
    </source>
</reference>
<keyword evidence="2" id="KW-1185">Reference proteome</keyword>
<protein>
    <submittedName>
        <fullName evidence="1">Uncharacterized protein</fullName>
    </submittedName>
</protein>
<dbReference type="EMBL" id="CM037162">
    <property type="protein sequence ID" value="KAH7863176.1"/>
    <property type="molecule type" value="Genomic_DNA"/>
</dbReference>
<comment type="caution">
    <text evidence="1">The sequence shown here is derived from an EMBL/GenBank/DDBJ whole genome shotgun (WGS) entry which is preliminary data.</text>
</comment>
<sequence length="439" mass="50371">MENKGLYDPPRRRRSGPTANHSSSFPSSIESSSSSTSPSNKPLHNPSRNARPSNPNFYRNINTNRNRDNSTLPNNHHSKTTNTHQPEEGDGEENLLSSFSSLVGTCPFMCPVEERAQRERLRDLSVFERLNGSHGKTSPSLAVKKFCRTISTKNVQASDVRPLPVLEDTLSYLLNLLDSDEHPFEVVHDFIFDRTRSIRQDLSMQNIINTRVIQMFEKMVKFHVMSHHKLRRCSGSLNISSMHHLNMEQLMKVLTSLYHLYEANRNSHTTYENEAEFCSLYVLLHLSSDSKPAGEPLSLWFRHRSPILKSKKMCFARRVLRYYRFGNYKRFIHIIAAEASYLQYCMVEPFINEVRALALSCINYGGYKLYPYPLEDLSNLLMMKESDMESFCRDCGLETSTDEVGKKFLPTKQTTFSHPKGGVNYCLVGSEFVYGESFG</sequence>
<name>A0ACB7ZCK1_9ERIC</name>
<evidence type="ECO:0000313" key="1">
    <source>
        <dbReference type="EMBL" id="KAH7863176.1"/>
    </source>
</evidence>
<accession>A0ACB7ZCK1</accession>
<gene>
    <name evidence="1" type="ORF">Vadar_014322</name>
</gene>
<evidence type="ECO:0000313" key="2">
    <source>
        <dbReference type="Proteomes" id="UP000828048"/>
    </source>
</evidence>
<proteinExistence type="predicted"/>